<dbReference type="InterPro" id="IPR005162">
    <property type="entry name" value="Retrotrans_gag_dom"/>
</dbReference>
<dbReference type="PANTHER" id="PTHR33223">
    <property type="entry name" value="CCHC-TYPE DOMAIN-CONTAINING PROTEIN"/>
    <property type="match status" value="1"/>
</dbReference>
<name>A0A427A1C7_ENSVE</name>
<dbReference type="Pfam" id="PF03732">
    <property type="entry name" value="Retrotrans_gag"/>
    <property type="match status" value="1"/>
</dbReference>
<organism evidence="2 3">
    <name type="scientific">Ensete ventricosum</name>
    <name type="common">Abyssinian banana</name>
    <name type="synonym">Musa ensete</name>
    <dbReference type="NCBI Taxonomy" id="4639"/>
    <lineage>
        <taxon>Eukaryota</taxon>
        <taxon>Viridiplantae</taxon>
        <taxon>Streptophyta</taxon>
        <taxon>Embryophyta</taxon>
        <taxon>Tracheophyta</taxon>
        <taxon>Spermatophyta</taxon>
        <taxon>Magnoliopsida</taxon>
        <taxon>Liliopsida</taxon>
        <taxon>Zingiberales</taxon>
        <taxon>Musaceae</taxon>
        <taxon>Ensete</taxon>
    </lineage>
</organism>
<dbReference type="Proteomes" id="UP000287651">
    <property type="component" value="Unassembled WGS sequence"/>
</dbReference>
<accession>A0A427A1C7</accession>
<reference evidence="2 3" key="1">
    <citation type="journal article" date="2014" name="Agronomy (Basel)">
        <title>A Draft Genome Sequence for Ensete ventricosum, the Drought-Tolerant Tree Against Hunger.</title>
        <authorList>
            <person name="Harrison J."/>
            <person name="Moore K.A."/>
            <person name="Paszkiewicz K."/>
            <person name="Jones T."/>
            <person name="Grant M."/>
            <person name="Ambacheew D."/>
            <person name="Muzemil S."/>
            <person name="Studholme D.J."/>
        </authorList>
    </citation>
    <scope>NUCLEOTIDE SEQUENCE [LARGE SCALE GENOMIC DNA]</scope>
</reference>
<evidence type="ECO:0000259" key="1">
    <source>
        <dbReference type="Pfam" id="PF03732"/>
    </source>
</evidence>
<feature type="domain" description="Retrotransposon gag" evidence="1">
    <location>
        <begin position="35"/>
        <end position="101"/>
    </location>
</feature>
<gene>
    <name evidence="2" type="ORF">B296_00026758</name>
</gene>
<dbReference type="EMBL" id="AMZH03004163">
    <property type="protein sequence ID" value="RRT70014.1"/>
    <property type="molecule type" value="Genomic_DNA"/>
</dbReference>
<proteinExistence type="predicted"/>
<evidence type="ECO:0000313" key="3">
    <source>
        <dbReference type="Proteomes" id="UP000287651"/>
    </source>
</evidence>
<sequence length="199" mass="22364">MLEAYDSSSDSTEHVAAFYAQMTLYDTLDVIMCRAFPMTLRGIARGWYNWLPPSSIHFFNQLAREFEGNFLSSARPKPTTASLLGMRQKEEENLGQYLARFIDEGSLPIVWPSVLKLSSLPRGWLPDSITEGSEPDPSPRETLSLRRAEVSDLGHTRGKLTPEMGGVILRYPSHSGRDIHPVYNGRENTPSDLACVKFE</sequence>
<protein>
    <recommendedName>
        <fullName evidence="1">Retrotransposon gag domain-containing protein</fullName>
    </recommendedName>
</protein>
<comment type="caution">
    <text evidence="2">The sequence shown here is derived from an EMBL/GenBank/DDBJ whole genome shotgun (WGS) entry which is preliminary data.</text>
</comment>
<evidence type="ECO:0000313" key="2">
    <source>
        <dbReference type="EMBL" id="RRT70014.1"/>
    </source>
</evidence>
<dbReference type="AlphaFoldDB" id="A0A427A1C7"/>
<dbReference type="PANTHER" id="PTHR33223:SF10">
    <property type="entry name" value="AMINOTRANSFERASE-LIKE PLANT MOBILE DOMAIN-CONTAINING PROTEIN"/>
    <property type="match status" value="1"/>
</dbReference>